<evidence type="ECO:0000313" key="2">
    <source>
        <dbReference type="Proteomes" id="UP000410492"/>
    </source>
</evidence>
<dbReference type="Gene3D" id="3.40.50.300">
    <property type="entry name" value="P-loop containing nucleotide triphosphate hydrolases"/>
    <property type="match status" value="1"/>
</dbReference>
<evidence type="ECO:0000313" key="1">
    <source>
        <dbReference type="EMBL" id="VEN39375.1"/>
    </source>
</evidence>
<gene>
    <name evidence="1" type="ORF">CALMAC_LOCUS3930</name>
</gene>
<dbReference type="EMBL" id="CAACVG010005477">
    <property type="protein sequence ID" value="VEN39375.1"/>
    <property type="molecule type" value="Genomic_DNA"/>
</dbReference>
<dbReference type="InterPro" id="IPR027417">
    <property type="entry name" value="P-loop_NTPase"/>
</dbReference>
<feature type="non-terminal residue" evidence="1">
    <location>
        <position position="58"/>
    </location>
</feature>
<keyword evidence="2" id="KW-1185">Reference proteome</keyword>
<reference evidence="1 2" key="1">
    <citation type="submission" date="2019-01" db="EMBL/GenBank/DDBJ databases">
        <authorList>
            <person name="Sayadi A."/>
        </authorList>
    </citation>
    <scope>NUCLEOTIDE SEQUENCE [LARGE SCALE GENOMIC DNA]</scope>
</reference>
<dbReference type="Proteomes" id="UP000410492">
    <property type="component" value="Unassembled WGS sequence"/>
</dbReference>
<organism evidence="1 2">
    <name type="scientific">Callosobruchus maculatus</name>
    <name type="common">Southern cowpea weevil</name>
    <name type="synonym">Pulse bruchid</name>
    <dbReference type="NCBI Taxonomy" id="64391"/>
    <lineage>
        <taxon>Eukaryota</taxon>
        <taxon>Metazoa</taxon>
        <taxon>Ecdysozoa</taxon>
        <taxon>Arthropoda</taxon>
        <taxon>Hexapoda</taxon>
        <taxon>Insecta</taxon>
        <taxon>Pterygota</taxon>
        <taxon>Neoptera</taxon>
        <taxon>Endopterygota</taxon>
        <taxon>Coleoptera</taxon>
        <taxon>Polyphaga</taxon>
        <taxon>Cucujiformia</taxon>
        <taxon>Chrysomeloidea</taxon>
        <taxon>Chrysomelidae</taxon>
        <taxon>Bruchinae</taxon>
        <taxon>Bruchini</taxon>
        <taxon>Callosobruchus</taxon>
    </lineage>
</organism>
<evidence type="ECO:0008006" key="3">
    <source>
        <dbReference type="Google" id="ProtNLM"/>
    </source>
</evidence>
<name>A0A653BUU7_CALMS</name>
<accession>A0A653BUU7</accession>
<protein>
    <recommendedName>
        <fullName evidence="3">Septin-type G domain-containing protein</fullName>
    </recommendedName>
</protein>
<dbReference type="AlphaFoldDB" id="A0A653BUU7"/>
<proteinExistence type="predicted"/>
<dbReference type="PANTHER" id="PTHR18884">
    <property type="entry name" value="SEPTIN"/>
    <property type="match status" value="1"/>
</dbReference>
<sequence>MPPVDVDTASVETQMRNLTLSGHVGFDSLPDQLVSKSVQNGFIFNIMCIGETGLGKST</sequence>
<dbReference type="OrthoDB" id="6672856at2759"/>